<dbReference type="GeneID" id="43583009"/>
<gene>
    <name evidence="5" type="ORF">SAPINGB_P004194</name>
</gene>
<comment type="similarity">
    <text evidence="1">Belongs to the SKP1 family.</text>
</comment>
<dbReference type="GO" id="GO:0006511">
    <property type="term" value="P:ubiquitin-dependent protein catabolic process"/>
    <property type="evidence" value="ECO:0007669"/>
    <property type="project" value="InterPro"/>
</dbReference>
<dbReference type="InterPro" id="IPR001232">
    <property type="entry name" value="SKP1-like"/>
</dbReference>
<keyword evidence="6" id="KW-1185">Reference proteome</keyword>
<dbReference type="InterPro" id="IPR011333">
    <property type="entry name" value="SKP1/BTB/POZ_sf"/>
</dbReference>
<dbReference type="EMBL" id="CABVLU010000003">
    <property type="protein sequence ID" value="VVT54674.1"/>
    <property type="molecule type" value="Genomic_DNA"/>
</dbReference>
<dbReference type="SUPFAM" id="SSF54695">
    <property type="entry name" value="POZ domain"/>
    <property type="match status" value="1"/>
</dbReference>
<sequence length="218" mass="24637">MPAPDIIPPVQPPTEPQTNPSDGKIILVSANGDEIPLSRKAVKLSKTLENMVKTHEDSVPPNETLKISLSMIATNVVTKVVEYLEYHKEESMESWVKTQIAERGPDYTLDTSYMRQSLEISVWDKSLFEDESMHVAPSYVFAIVVAANVLTIEMLQDLCKKMLANLIKGLNNEDARRLLGICGDYGLTREMEKNVYKQRNMSPSDHPIDLNMQKNFKK</sequence>
<feature type="region of interest" description="Disordered" evidence="3">
    <location>
        <begin position="1"/>
        <end position="21"/>
    </location>
</feature>
<dbReference type="PANTHER" id="PTHR11165">
    <property type="entry name" value="SKP1"/>
    <property type="match status" value="1"/>
</dbReference>
<dbReference type="AlphaFoldDB" id="A0A5E8BVC6"/>
<accession>A0A5E8BVC6</accession>
<dbReference type="Gene3D" id="3.30.710.10">
    <property type="entry name" value="Potassium Channel Kv1.1, Chain A"/>
    <property type="match status" value="1"/>
</dbReference>
<evidence type="ECO:0000259" key="4">
    <source>
        <dbReference type="Pfam" id="PF03931"/>
    </source>
</evidence>
<evidence type="ECO:0000313" key="6">
    <source>
        <dbReference type="Proteomes" id="UP000398389"/>
    </source>
</evidence>
<evidence type="ECO:0000256" key="1">
    <source>
        <dbReference type="ARBA" id="ARBA00009993"/>
    </source>
</evidence>
<feature type="compositionally biased region" description="Pro residues" evidence="3">
    <location>
        <begin position="1"/>
        <end position="15"/>
    </location>
</feature>
<dbReference type="RefSeq" id="XP_031854800.1">
    <property type="nucleotide sequence ID" value="XM_031998909.1"/>
</dbReference>
<feature type="domain" description="SKP1 component POZ" evidence="4">
    <location>
        <begin position="24"/>
        <end position="88"/>
    </location>
</feature>
<dbReference type="Pfam" id="PF03931">
    <property type="entry name" value="Skp1_POZ"/>
    <property type="match status" value="1"/>
</dbReference>
<reference evidence="5 6" key="1">
    <citation type="submission" date="2019-09" db="EMBL/GenBank/DDBJ databases">
        <authorList>
            <person name="Brejova B."/>
        </authorList>
    </citation>
    <scope>NUCLEOTIDE SEQUENCE [LARGE SCALE GENOMIC DNA]</scope>
</reference>
<protein>
    <recommendedName>
        <fullName evidence="4">SKP1 component POZ domain-containing protein</fullName>
    </recommendedName>
</protein>
<evidence type="ECO:0000313" key="5">
    <source>
        <dbReference type="EMBL" id="VVT54674.1"/>
    </source>
</evidence>
<dbReference type="SUPFAM" id="SSF81382">
    <property type="entry name" value="Skp1 dimerisation domain-like"/>
    <property type="match status" value="1"/>
</dbReference>
<dbReference type="Proteomes" id="UP000398389">
    <property type="component" value="Unassembled WGS sequence"/>
</dbReference>
<dbReference type="SMART" id="SM00512">
    <property type="entry name" value="Skp1"/>
    <property type="match status" value="1"/>
</dbReference>
<dbReference type="InterPro" id="IPR036296">
    <property type="entry name" value="SKP1-like_dim_sf"/>
</dbReference>
<name>A0A5E8BVC6_9ASCO</name>
<dbReference type="InterPro" id="IPR016897">
    <property type="entry name" value="SKP1"/>
</dbReference>
<evidence type="ECO:0000256" key="3">
    <source>
        <dbReference type="SAM" id="MobiDB-lite"/>
    </source>
</evidence>
<organism evidence="5 6">
    <name type="scientific">Magnusiomyces paraingens</name>
    <dbReference type="NCBI Taxonomy" id="2606893"/>
    <lineage>
        <taxon>Eukaryota</taxon>
        <taxon>Fungi</taxon>
        <taxon>Dikarya</taxon>
        <taxon>Ascomycota</taxon>
        <taxon>Saccharomycotina</taxon>
        <taxon>Dipodascomycetes</taxon>
        <taxon>Dipodascales</taxon>
        <taxon>Dipodascaceae</taxon>
        <taxon>Magnusiomyces</taxon>
    </lineage>
</organism>
<keyword evidence="2" id="KW-0833">Ubl conjugation pathway</keyword>
<proteinExistence type="inferred from homology"/>
<evidence type="ECO:0000256" key="2">
    <source>
        <dbReference type="ARBA" id="ARBA00022786"/>
    </source>
</evidence>
<dbReference type="OrthoDB" id="2342932at2759"/>
<feature type="region of interest" description="Disordered" evidence="3">
    <location>
        <begin position="199"/>
        <end position="218"/>
    </location>
</feature>
<dbReference type="InterPro" id="IPR016073">
    <property type="entry name" value="Skp1_comp_POZ"/>
</dbReference>